<evidence type="ECO:0000259" key="5">
    <source>
        <dbReference type="PROSITE" id="PS01124"/>
    </source>
</evidence>
<dbReference type="PANTHER" id="PTHR43280:SF10">
    <property type="entry name" value="REGULATORY PROTEIN POCR"/>
    <property type="match status" value="1"/>
</dbReference>
<keyword evidence="2" id="KW-0238">DNA-binding</keyword>
<evidence type="ECO:0000256" key="1">
    <source>
        <dbReference type="ARBA" id="ARBA00023015"/>
    </source>
</evidence>
<accession>A0ABW0HJ39</accession>
<dbReference type="InterPro" id="IPR018060">
    <property type="entry name" value="HTH_AraC"/>
</dbReference>
<gene>
    <name evidence="7" type="ORF">ACFPOF_00625</name>
</gene>
<feature type="modified residue" description="4-aspartylphosphate" evidence="4">
    <location>
        <position position="54"/>
    </location>
</feature>
<reference evidence="8" key="1">
    <citation type="journal article" date="2019" name="Int. J. Syst. Evol. Microbiol.">
        <title>The Global Catalogue of Microorganisms (GCM) 10K type strain sequencing project: providing services to taxonomists for standard genome sequencing and annotation.</title>
        <authorList>
            <consortium name="The Broad Institute Genomics Platform"/>
            <consortium name="The Broad Institute Genome Sequencing Center for Infectious Disease"/>
            <person name="Wu L."/>
            <person name="Ma J."/>
        </authorList>
    </citation>
    <scope>NUCLEOTIDE SEQUENCE [LARGE SCALE GENOMIC DNA]</scope>
    <source>
        <strain evidence="8">CGMCC 1.18575</strain>
    </source>
</reference>
<keyword evidence="3" id="KW-0804">Transcription</keyword>
<dbReference type="Proteomes" id="UP001596113">
    <property type="component" value="Unassembled WGS sequence"/>
</dbReference>
<dbReference type="Gene3D" id="3.40.50.2300">
    <property type="match status" value="1"/>
</dbReference>
<evidence type="ECO:0000256" key="2">
    <source>
        <dbReference type="ARBA" id="ARBA00023125"/>
    </source>
</evidence>
<dbReference type="Gene3D" id="1.10.10.60">
    <property type="entry name" value="Homeodomain-like"/>
    <property type="match status" value="2"/>
</dbReference>
<protein>
    <submittedName>
        <fullName evidence="7">Response regulator</fullName>
    </submittedName>
</protein>
<dbReference type="InterPro" id="IPR018062">
    <property type="entry name" value="HTH_AraC-typ_CS"/>
</dbReference>
<proteinExistence type="predicted"/>
<feature type="domain" description="HTH araC/xylS-type" evidence="5">
    <location>
        <begin position="346"/>
        <end position="444"/>
    </location>
</feature>
<dbReference type="SMART" id="SM00342">
    <property type="entry name" value="HTH_ARAC"/>
    <property type="match status" value="1"/>
</dbReference>
<organism evidence="7 8">
    <name type="scientific">Cohnella soli</name>
    <dbReference type="NCBI Taxonomy" id="425005"/>
    <lineage>
        <taxon>Bacteria</taxon>
        <taxon>Bacillati</taxon>
        <taxon>Bacillota</taxon>
        <taxon>Bacilli</taxon>
        <taxon>Bacillales</taxon>
        <taxon>Paenibacillaceae</taxon>
        <taxon>Cohnella</taxon>
    </lineage>
</organism>
<dbReference type="PROSITE" id="PS00041">
    <property type="entry name" value="HTH_ARAC_FAMILY_1"/>
    <property type="match status" value="1"/>
</dbReference>
<dbReference type="EMBL" id="JBHSMI010000002">
    <property type="protein sequence ID" value="MFC5401229.1"/>
    <property type="molecule type" value="Genomic_DNA"/>
</dbReference>
<dbReference type="SUPFAM" id="SSF46689">
    <property type="entry name" value="Homeodomain-like"/>
    <property type="match status" value="2"/>
</dbReference>
<feature type="domain" description="Response regulatory" evidence="6">
    <location>
        <begin position="3"/>
        <end position="119"/>
    </location>
</feature>
<evidence type="ECO:0000256" key="4">
    <source>
        <dbReference type="PROSITE-ProRule" id="PRU00169"/>
    </source>
</evidence>
<dbReference type="Pfam" id="PF00072">
    <property type="entry name" value="Response_reg"/>
    <property type="match status" value="1"/>
</dbReference>
<dbReference type="InterPro" id="IPR009057">
    <property type="entry name" value="Homeodomain-like_sf"/>
</dbReference>
<dbReference type="CDD" id="cd17536">
    <property type="entry name" value="REC_YesN-like"/>
    <property type="match status" value="1"/>
</dbReference>
<dbReference type="PRINTS" id="PR00032">
    <property type="entry name" value="HTHARAC"/>
</dbReference>
<comment type="caution">
    <text evidence="7">The sequence shown here is derived from an EMBL/GenBank/DDBJ whole genome shotgun (WGS) entry which is preliminary data.</text>
</comment>
<sequence length="448" mass="51808">MYKLLIVDDESEIRQGLEALDWESMGIQIVGCCENGLIAYQRIQVEIVDILLTDIRMPFMDGLELIQQVARRYPYIKTVILTGHDDFSYAKQGIRSGVSDFLLKPVNDGDIQQTFRRITKELDEMRLVEVRNTALERKAKLSAYFLRQRFMQKMLFQSLSPDEIEEGCSEGEMTLESERYAVMIMRLDRKLEQENYYSHREWDLIMFALDNIFTEVWDSESHGYHWIDSGTGKCYLLCTNSQLLKRPGEEPSMLAEKAAAITESFHRIRGLILSTLSTGIGPVVAQASQIWLSCRTIDQSLTANPQKQITIAERILLAQPEVVKNDSMRRGPETSLKEESAQAIIESVKRYIDQNYERSITLQDVAEHLHFNANYLSSLFRKVTGTNYIHYLTDCRMRQAIKLLQHSSYKVYEISEMVGYSTPAYFIDLFRKHTGNTPHEFRSRLGMP</sequence>
<keyword evidence="1" id="KW-0805">Transcription regulation</keyword>
<dbReference type="InterPro" id="IPR020449">
    <property type="entry name" value="Tscrpt_reg_AraC-type_HTH"/>
</dbReference>
<dbReference type="InterPro" id="IPR011006">
    <property type="entry name" value="CheY-like_superfamily"/>
</dbReference>
<dbReference type="SUPFAM" id="SSF52172">
    <property type="entry name" value="CheY-like"/>
    <property type="match status" value="1"/>
</dbReference>
<keyword evidence="4" id="KW-0597">Phosphoprotein</keyword>
<keyword evidence="8" id="KW-1185">Reference proteome</keyword>
<dbReference type="Pfam" id="PF12833">
    <property type="entry name" value="HTH_18"/>
    <property type="match status" value="1"/>
</dbReference>
<dbReference type="PROSITE" id="PS01124">
    <property type="entry name" value="HTH_ARAC_FAMILY_2"/>
    <property type="match status" value="1"/>
</dbReference>
<evidence type="ECO:0000313" key="8">
    <source>
        <dbReference type="Proteomes" id="UP001596113"/>
    </source>
</evidence>
<dbReference type="PROSITE" id="PS50110">
    <property type="entry name" value="RESPONSE_REGULATORY"/>
    <property type="match status" value="1"/>
</dbReference>
<dbReference type="InterPro" id="IPR001789">
    <property type="entry name" value="Sig_transdc_resp-reg_receiver"/>
</dbReference>
<dbReference type="PANTHER" id="PTHR43280">
    <property type="entry name" value="ARAC-FAMILY TRANSCRIPTIONAL REGULATOR"/>
    <property type="match status" value="1"/>
</dbReference>
<name>A0ABW0HJ39_9BACL</name>
<evidence type="ECO:0000256" key="3">
    <source>
        <dbReference type="ARBA" id="ARBA00023163"/>
    </source>
</evidence>
<evidence type="ECO:0000313" key="7">
    <source>
        <dbReference type="EMBL" id="MFC5401229.1"/>
    </source>
</evidence>
<dbReference type="RefSeq" id="WP_378128589.1">
    <property type="nucleotide sequence ID" value="NZ_JBHSMI010000002.1"/>
</dbReference>
<dbReference type="SMART" id="SM00448">
    <property type="entry name" value="REC"/>
    <property type="match status" value="1"/>
</dbReference>
<evidence type="ECO:0000259" key="6">
    <source>
        <dbReference type="PROSITE" id="PS50110"/>
    </source>
</evidence>